<accession>A0A418ANE6</accession>
<dbReference type="Proteomes" id="UP000285060">
    <property type="component" value="Unassembled WGS sequence"/>
</dbReference>
<keyword evidence="3" id="KW-0106">Calcium</keyword>
<dbReference type="PROSITE" id="PS00018">
    <property type="entry name" value="EF_HAND_1"/>
    <property type="match status" value="3"/>
</dbReference>
<dbReference type="PANTHER" id="PTHR34524:SF6">
    <property type="entry name" value="CALCYPHOSINE LIKE"/>
    <property type="match status" value="1"/>
</dbReference>
<dbReference type="Pfam" id="PF13499">
    <property type="entry name" value="EF-hand_7"/>
    <property type="match status" value="2"/>
</dbReference>
<evidence type="ECO:0000256" key="3">
    <source>
        <dbReference type="ARBA" id="ARBA00022837"/>
    </source>
</evidence>
<dbReference type="AlphaFoldDB" id="A0A418ANE6"/>
<keyword evidence="1" id="KW-0479">Metal-binding</keyword>
<dbReference type="PROSITE" id="PS50222">
    <property type="entry name" value="EF_HAND_2"/>
    <property type="match status" value="4"/>
</dbReference>
<evidence type="ECO:0000259" key="5">
    <source>
        <dbReference type="PROSITE" id="PS50222"/>
    </source>
</evidence>
<gene>
    <name evidence="6" type="ORF">DYB32_007823</name>
</gene>
<dbReference type="InterPro" id="IPR011992">
    <property type="entry name" value="EF-hand-dom_pair"/>
</dbReference>
<dbReference type="GO" id="GO:0005509">
    <property type="term" value="F:calcium ion binding"/>
    <property type="evidence" value="ECO:0007669"/>
    <property type="project" value="InterPro"/>
</dbReference>
<feature type="domain" description="EF-hand" evidence="5">
    <location>
        <begin position="285"/>
        <end position="312"/>
    </location>
</feature>
<evidence type="ECO:0000256" key="2">
    <source>
        <dbReference type="ARBA" id="ARBA00022737"/>
    </source>
</evidence>
<dbReference type="InterPro" id="IPR018247">
    <property type="entry name" value="EF_Hand_1_Ca_BS"/>
</dbReference>
<dbReference type="Gene3D" id="1.10.238.10">
    <property type="entry name" value="EF-hand"/>
    <property type="match status" value="2"/>
</dbReference>
<feature type="region of interest" description="Disordered" evidence="4">
    <location>
        <begin position="1"/>
        <end position="28"/>
    </location>
</feature>
<dbReference type="EMBL" id="QUSY01001067">
    <property type="protein sequence ID" value="RHY26184.1"/>
    <property type="molecule type" value="Genomic_DNA"/>
</dbReference>
<dbReference type="InterPro" id="IPR002048">
    <property type="entry name" value="EF_hand_dom"/>
</dbReference>
<feature type="domain" description="EF-hand" evidence="5">
    <location>
        <begin position="159"/>
        <end position="194"/>
    </location>
</feature>
<feature type="domain" description="EF-hand" evidence="5">
    <location>
        <begin position="195"/>
        <end position="230"/>
    </location>
</feature>
<protein>
    <recommendedName>
        <fullName evidence="5">EF-hand domain-containing protein</fullName>
    </recommendedName>
</protein>
<evidence type="ECO:0000256" key="4">
    <source>
        <dbReference type="SAM" id="MobiDB-lite"/>
    </source>
</evidence>
<dbReference type="VEuPathDB" id="FungiDB:H310_10933"/>
<evidence type="ECO:0000313" key="7">
    <source>
        <dbReference type="Proteomes" id="UP000285060"/>
    </source>
</evidence>
<feature type="compositionally biased region" description="Basic residues" evidence="4">
    <location>
        <begin position="1"/>
        <end position="10"/>
    </location>
</feature>
<sequence length="357" mass="40274">MPTRRKHAAHDRRASSAAHGTQPSSSWADDSWRVVLELKKSKLDIERAQEVQRKQDMVAAARKQRLLAAASKVRTQAKIDKQTKKLVVEATCDAIEYHKVRAWLGPGPHPTTVYATPPTVIPFVYDVHGRRHEVDRAADVASQSLFDAAMTKIQREAAKAGKHLVAYFQRYDADRSGTLTVEEFRAALADLHVAVTGDQVDELFAYFDRNHTGAIDYGEFLWCFFNRRAYMKQWKATTARVSVSALKQVFYKHDSRRKGAITSRDFLVAMKELGFAFSPMDEALIVHKFDANSDGFIDFDEFYEAFTQTHEATAVEKAPLKRHASATTGGRTKVASIMSQLDDLVQVQSRIHTMLKL</sequence>
<name>A0A418ANE6_9STRA</name>
<dbReference type="SMART" id="SM00054">
    <property type="entry name" value="EFh"/>
    <property type="match status" value="4"/>
</dbReference>
<keyword evidence="7" id="KW-1185">Reference proteome</keyword>
<evidence type="ECO:0000313" key="6">
    <source>
        <dbReference type="EMBL" id="RHY26184.1"/>
    </source>
</evidence>
<dbReference type="PANTHER" id="PTHR34524">
    <property type="entry name" value="CALCYPHOSIN"/>
    <property type="match status" value="1"/>
</dbReference>
<keyword evidence="2" id="KW-0677">Repeat</keyword>
<feature type="domain" description="EF-hand" evidence="5">
    <location>
        <begin position="241"/>
        <end position="276"/>
    </location>
</feature>
<dbReference type="InterPro" id="IPR051581">
    <property type="entry name" value="Ca-bind"/>
</dbReference>
<reference evidence="6 7" key="1">
    <citation type="submission" date="2018-08" db="EMBL/GenBank/DDBJ databases">
        <title>Aphanomyces genome sequencing and annotation.</title>
        <authorList>
            <person name="Minardi D."/>
            <person name="Oidtmann B."/>
            <person name="Van Der Giezen M."/>
            <person name="Studholme D.J."/>
        </authorList>
    </citation>
    <scope>NUCLEOTIDE SEQUENCE [LARGE SCALE GENOMIC DNA]</scope>
    <source>
        <strain evidence="6 7">NJM0002</strain>
    </source>
</reference>
<evidence type="ECO:0000256" key="1">
    <source>
        <dbReference type="ARBA" id="ARBA00022723"/>
    </source>
</evidence>
<comment type="caution">
    <text evidence="6">The sequence shown here is derived from an EMBL/GenBank/DDBJ whole genome shotgun (WGS) entry which is preliminary data.</text>
</comment>
<proteinExistence type="predicted"/>
<organism evidence="6 7">
    <name type="scientific">Aphanomyces invadans</name>
    <dbReference type="NCBI Taxonomy" id="157072"/>
    <lineage>
        <taxon>Eukaryota</taxon>
        <taxon>Sar</taxon>
        <taxon>Stramenopiles</taxon>
        <taxon>Oomycota</taxon>
        <taxon>Saprolegniomycetes</taxon>
        <taxon>Saprolegniales</taxon>
        <taxon>Verrucalvaceae</taxon>
        <taxon>Aphanomyces</taxon>
    </lineage>
</organism>
<dbReference type="SUPFAM" id="SSF47473">
    <property type="entry name" value="EF-hand"/>
    <property type="match status" value="1"/>
</dbReference>